<dbReference type="Gene3D" id="3.40.50.12780">
    <property type="entry name" value="N-terminal domain of ligase-like"/>
    <property type="match status" value="3"/>
</dbReference>
<dbReference type="CDD" id="cd19542">
    <property type="entry name" value="CT_NRPS-like"/>
    <property type="match status" value="1"/>
</dbReference>
<feature type="domain" description="Carrier" evidence="7">
    <location>
        <begin position="4337"/>
        <end position="4410"/>
    </location>
</feature>
<evidence type="ECO:0000256" key="5">
    <source>
        <dbReference type="ARBA" id="ARBA00029454"/>
    </source>
</evidence>
<dbReference type="InterPro" id="IPR009081">
    <property type="entry name" value="PP-bd_ACP"/>
</dbReference>
<feature type="domain" description="Carrier" evidence="7">
    <location>
        <begin position="1597"/>
        <end position="1674"/>
    </location>
</feature>
<feature type="region of interest" description="Disordered" evidence="6">
    <location>
        <begin position="4315"/>
        <end position="4334"/>
    </location>
</feature>
<dbReference type="PROSITE" id="PS00012">
    <property type="entry name" value="PHOSPHOPANTETHEINE"/>
    <property type="match status" value="5"/>
</dbReference>
<keyword evidence="4" id="KW-0436">Ligase</keyword>
<dbReference type="InterPro" id="IPR045851">
    <property type="entry name" value="AMP-bd_C_sf"/>
</dbReference>
<feature type="domain" description="Carrier" evidence="7">
    <location>
        <begin position="3776"/>
        <end position="3852"/>
    </location>
</feature>
<evidence type="ECO:0000313" key="8">
    <source>
        <dbReference type="EMBL" id="KAF2153761.1"/>
    </source>
</evidence>
<dbReference type="GO" id="GO:0043041">
    <property type="term" value="P:amino acid activation for nonribosomal peptide biosynthetic process"/>
    <property type="evidence" value="ECO:0007669"/>
    <property type="project" value="TreeGrafter"/>
</dbReference>
<dbReference type="InterPro" id="IPR001242">
    <property type="entry name" value="Condensation_dom"/>
</dbReference>
<evidence type="ECO:0000259" key="7">
    <source>
        <dbReference type="PROSITE" id="PS50075"/>
    </source>
</evidence>
<protein>
    <submittedName>
        <fullName evidence="8">Peptide synthetase</fullName>
    </submittedName>
</protein>
<dbReference type="InterPro" id="IPR023213">
    <property type="entry name" value="CAT-like_dom_sf"/>
</dbReference>
<dbReference type="InterPro" id="IPR036736">
    <property type="entry name" value="ACP-like_sf"/>
</dbReference>
<dbReference type="NCBIfam" id="NF003417">
    <property type="entry name" value="PRK04813.1"/>
    <property type="match status" value="3"/>
</dbReference>
<dbReference type="SUPFAM" id="SSF52777">
    <property type="entry name" value="CoA-dependent acyltransferases"/>
    <property type="match status" value="12"/>
</dbReference>
<evidence type="ECO:0000256" key="2">
    <source>
        <dbReference type="ARBA" id="ARBA00022450"/>
    </source>
</evidence>
<dbReference type="Gene3D" id="3.30.559.10">
    <property type="entry name" value="Chloramphenicol acetyltransferase-like domain"/>
    <property type="match status" value="6"/>
</dbReference>
<dbReference type="InterPro" id="IPR006162">
    <property type="entry name" value="Ppantetheine_attach_site"/>
</dbReference>
<dbReference type="CDD" id="cd05918">
    <property type="entry name" value="A_NRPS_SidN3_like"/>
    <property type="match status" value="2"/>
</dbReference>
<dbReference type="NCBIfam" id="TIGR01733">
    <property type="entry name" value="AA-adenyl-dom"/>
    <property type="match status" value="2"/>
</dbReference>
<feature type="region of interest" description="Disordered" evidence="6">
    <location>
        <begin position="511"/>
        <end position="533"/>
    </location>
</feature>
<dbReference type="Gene3D" id="3.30.300.30">
    <property type="match status" value="3"/>
</dbReference>
<evidence type="ECO:0000256" key="3">
    <source>
        <dbReference type="ARBA" id="ARBA00022553"/>
    </source>
</evidence>
<dbReference type="EMBL" id="ML996084">
    <property type="protein sequence ID" value="KAF2153761.1"/>
    <property type="molecule type" value="Genomic_DNA"/>
</dbReference>
<dbReference type="PANTHER" id="PTHR45527:SF1">
    <property type="entry name" value="FATTY ACID SYNTHASE"/>
    <property type="match status" value="1"/>
</dbReference>
<organism evidence="8 9">
    <name type="scientific">Myriangium duriaei CBS 260.36</name>
    <dbReference type="NCBI Taxonomy" id="1168546"/>
    <lineage>
        <taxon>Eukaryota</taxon>
        <taxon>Fungi</taxon>
        <taxon>Dikarya</taxon>
        <taxon>Ascomycota</taxon>
        <taxon>Pezizomycotina</taxon>
        <taxon>Dothideomycetes</taxon>
        <taxon>Dothideomycetidae</taxon>
        <taxon>Myriangiales</taxon>
        <taxon>Myriangiaceae</taxon>
        <taxon>Myriangium</taxon>
    </lineage>
</organism>
<feature type="compositionally biased region" description="Basic and acidic residues" evidence="6">
    <location>
        <begin position="511"/>
        <end position="529"/>
    </location>
</feature>
<dbReference type="PROSITE" id="PS50075">
    <property type="entry name" value="CARRIER"/>
    <property type="match status" value="5"/>
</dbReference>
<dbReference type="GO" id="GO:0005737">
    <property type="term" value="C:cytoplasm"/>
    <property type="evidence" value="ECO:0007669"/>
    <property type="project" value="TreeGrafter"/>
</dbReference>
<dbReference type="InterPro" id="IPR010071">
    <property type="entry name" value="AA_adenyl_dom"/>
</dbReference>
<evidence type="ECO:0000256" key="4">
    <source>
        <dbReference type="ARBA" id="ARBA00022598"/>
    </source>
</evidence>
<dbReference type="InterPro" id="IPR020845">
    <property type="entry name" value="AMP-binding_CS"/>
</dbReference>
<feature type="compositionally biased region" description="Polar residues" evidence="6">
    <location>
        <begin position="4323"/>
        <end position="4333"/>
    </location>
</feature>
<keyword evidence="9" id="KW-1185">Reference proteome</keyword>
<sequence>MAVEADGSGESLSILNPFPKAIQGPSLLHDLIAGPSTEGTALECHNSNGPALQLSYKELHQRTSYIADVLVKLTPSESPGIIPLLVPQCAALYVSQIAILKSGAAFCPLNLDVPEERLKFILNDVSASLVITTPEHLHKFDCLPDLPRQAGHQSSPGQSSLENGVACCKPSDPAYIMYTSGSTGTPKAVCISHRAVTQSLLAHDRFVPQFSRFLQFANPTFDVSVFEIFFPLYRGSTLVSCDRTYLLSDLPNIMTLLDVDGAELTPSVVASLIRSRSSVPKLRTLLTIGEMLNPQTVREFAGCDTQDSALFGMYGPTEAAIHCTLQPSFKTSDTVNTIGIPLDTVSCFVIRPVEEGSLSGHISILPIGEVGELAVGGLQLADGYLNREEQTDAVFVEHPTYGRLYRTGDKAKLTHDGILECLGRISKGQVKLRGQRIELGEIEHAASRLDDVHAASASVIGSQLVLFCVADSTKIQSSTIEKSCQRWLPRFMVPNDIVILQDFPYLPSGKTDQKKLESDYQARPDKSTQEHASAVQDHRLLVILRTLINKQLESSTNLSGAGLDSLKAIKLATELKGHGYHQPSAVDILLCSTYKDLESLVTRSKTQASNTDNRKIGAWKQELRTRVSEQNPRVLENLFEVYPCTSSQDAMLVETAKDSKAYVNSVTLNLPTGTTFEHFDQAIKLVVKRHTSLRTGFVPVGHPICAFAQLEWECLQDDQVRSVRRLDMALQIEDLEQFLLHPLQIQFDGKSSPPLAVFHMHHAIYDQWSLDILIDDTYAAINGLEVPARPSFGSVAWDIVSRTSSEVLRKQSLDFWKSYMTGCRASKLPNLTGKISAGRIQSISRSLTLKPAHMASVISQLAISESTLFQAIFGYMLGLYGGETEVTFGSVFSGRTAAVEGIQDVVGPLLTTLPVRMSADGERTFEDVARTIQSSNRSIMGQADVPLVDVKRAANINPSDSLFDSIFVWQGTSRDRIDQHSVTLVDTTDYVEFNLVLEVESNENAYRMKATYRSNVLPEAQVQLLFDQVNQALVTINQFPGTQLKALFPESSSPACMSIYNPEPNVLDCRGGLSRLLSERFQKYSDKRALFFADDFAGAIISHKALTYSELEEQSNQLAHFLLSKNLRSGGLVMVMMEKSLELYVSILAVIKAGCGYLPVIPGTPVQRIKRAIDDCGITFALCDLESIPSATSMNVSNAFCAVNLELSHLPSTIPDVSVDVTDVAYAIWTSGTTGTPKGVMVTQENIVSHLMTLGHLYPVQNSSRLLQSCNQSFDVSVFEIFFTWSQGMCLCSAKNDVLYRDIEHAIRRMEITHLSMTPTVAALVDPDNVPTVEFLVTAGEAITTQVFRRWAGKGLWQGYGPSETTNICSVRPAVARDDTLNNIGPSFANTSTFVLSASRGFDPVPRGALGELCFGGQQVFRGYQNLPEITSSKIIDHPKYGRIYRSGDLGRLAPDGCILIEGRIDSQRKIRGQRIELSEIVAAISRRSAVLDATVLISGSKGNERLIAFWIPASKAGDEYKVIDLDHDLGAAIEDLRQTLISTLPTYMIPVAFVPVTTFPRTRQSKIDNVQMLSDVNQLPSAYFNASDEDDQLDPSEMTQTERLVRKAIRDTLAIQETHIGRNTSLIGVGLDSVSAIKLAANIRSITRVQLDVSSILRRPKLGSLAELIDSRGSASPEMNGSASPLSSFITESKQSTIVKSCKTHNINPDRILPCTPLQEAMLASSTGIGNSAYLNRNVLRIFVSTKQMKAYWKSLLERHQLLRTIFVSTEDSQYPYVQVVIDRPNIPWTEMDSASNPDKLLRTSCSHVPNPVDSFRLPYLLEVCRHQGENYLAIDMHHSLYDANAMSILFEELEQLHRHETLPAPVLFDDFLDFMVHSRKSEADKFFDDMLCEFTPQSFPKLSQGSELTYSAHETRIPISFDELQHYSSEYSISLLSICQAAWSKVLAIIQDTNDLCFGNVVSGRSVPVDGLERLVAPCFNTVPVRAKLEASTTHLDLVRYLNQLNIDTLQYQLHPLRRIQQRNNKGQRLFESMVLLQQKERPMDSSIWKLVGEKGYMDFPCILELVPSDGHISVTMHYEQGLLKEERQAVSICKLFLEAFTSVLRYPMSEMSNFLLPGSGELAGKLKGMALDRSSPYDAQEKEDDNDWTPIELLIRDVLVELCSSKPSNVTRYTTIYRLGLDSISAIQAAKSLKGKDITVTAADILEYPSPAELAKFVGDRQGSEVRYSVEPEAYDFTSFDNKHRSAVLALYELDYSAVEAVRPCTAVQAGMLTSFAQSGGHNYLNHFAYKPSFTTTPVNLRRAWSQVVKAHEILRTAFVEIEDTQHSYAMVTFKGEQENVFVSDGDKSDIARLVEFDQPNNEQISKAPGTPPWRCHITNVAGEVYMHLSMHHAIYDAESIGRILNDLRISATGKHIPPQAPLNDALSYIIKQNEATQSQEDFWSGRMKMVNPSKFPNLHPLITSRTGMFDASRTLTMPRSEMEKICSTQGISLQALFQVAWAKLLASYTGEEQVTFGIVSAGRSAPQTQNACFPCINTLPLACNTATDAKTMLRELTSFNAAVQKHPFTPLSSIQKWLSLPNEALFNTIFAFQKSMNSEESRSAWHLAYEKAAIDYAVSIEVEHLLNDVLRLRTTFDVAILPKAQAEIVLQQLEGIALELLGHHRLDAKDSAIVSMLPPKDPAIKTSMTNLLDMFDQSAQLHANKIALEFVTNPNGDMKSQKWTYTEVDARGNQVANLLQSSGVRPGGIVALCFEKCPEASFAFLGILKAGCTILAIDSTAPSARKEFILSDSKATALLCSASVFPEFSSAQELSVINLNEDLTDKISTSPPKHSSGAASDFVSYILYTSGTTGTPKGCELTNENAVQALLAFQRLFKGRWNSNSVCCQFASYHFDVAILEHFWTWSVGIKMLCAPRDLILEDLSGFIDRFQVTHIDLTPSLGRLLDPATVPSLHAGVFITGGEAVKPEMLKAWGEIGCLFNFYGPTECTIGVTRFPSVPSNGKASNIGWQFDNVGTCVMKPGTQDFVLRGGIGELCIFGKLVGKGYLNRPDLTEDRFPYMEPLGDRIYRTGDLVRILHDDSIDFLGRADSQVKLRGQRLEIDEIIAVIRQIEIVKDAVCIVARHEEKQKDQLVAFVSKATDRRQVQPTLHIAHETLSMISEARRACEERLPGYMVPTHFIPVEVIPLSVNNKQDDKALKQLYETMSTSQLQEISTPAGDDRPMNDTEKAIVDALSATLGTPLNDARPSSNIFSLGLSSISAVQLTRRLKASNFRQASIPTVMQSATVLKLAKALQSTAKQDGADSDMRQVAQAITACRQKYLGTAAQNLKCRPDDIERIAPCTPLQQGMIYRSLSNEDGLYFNRFLFDIGDQDLHKLHDAFSKLVEAVDILRTSFIETDDGHIQVVLKKSALSWISITDSKGGDVESSLDMIHYDWIAANDRGLHKPFCVGVTTGEQTTFCQINIHHALYDGNSWSLLMQQLAELLQDKPQRTKAASFFDILPHGPMKETQGSKEFWTAHLRHAAFGQVQPLVNEQSPRDPLISRNISHLKALDRVRKELQVTSQSMVQAAWTAALAKYHSGPLGLVVSGRSLGIEVDKVIGPLFNTIPYSWRFDADDSWSDVAKRCHNFFIESLPFQHTPLRDISKWLRMGSDVPLFETLFVFQQPEAYEELTNEVFCPIEDRSYKADYPLSFEAEQKRDGSLSITIGAQRKYYDIAMIHCMIDQFERNLSTMCNDPSTKPDVPDSYFSSLENVHMQYGHQDLNGYHGNFEWTTEAEDIRSELAALANIDTQEIDEHTSMFAIGLDSIDAVKLSSRLKKHNIIIAVSALMRSQTIPKMLLNLKNTPTKEEDERAKRRMQEQQKVLERCVFSRVHDWSQVERVLPATPMQEGLVSEMIRSDFQAYFNHDVLEVAAKVDIERLRGVWEKVIDASPILRTAFVEIDELDLETTYAQVILKQPGATIKRKAMDSKDDIHALLAEIGTSVAKESSVLPPFRLTLVEQKGKMFVVISIAHALYDGFSLGLLHKDVFDAYHGDFSPRPQYDDTVYQATQAMGNKATSFWQAMTMNIKPTLIGDHKTTAEIQTHRCEQSSSQLASAIRAASRKTGVTVQALCQTAWTLWLAEHTHTLDVVYGLVLAGRDSSKSEEIMFPTMNTVAFRSSLSGTGHNLVKDIQARLIEMIPYQQTPLRRIQQIARQDSELTSGPLFNTLFTYQKSPGDTATDVPLYKSVQGSSDVEYPLAIEAELVGDELIWRAAVKSSAFSLQQTVHLLQHVDRYLKDLVDDPGRQVLNFRDDGVSVFGRRPFQTPMDAMGGTTKLPTQQTQYDSGSMRPTAEKIRDAVAQVAKVPASNVLKSTRLENLGIDSISAIKVSSILRKQSIALSVSKIIEAGTVGKMADFAGEGQSRLTSTKNGDTDHVADLIRRKGFTSQSLGLDGADIERLMPASAGQVYLLSAWLSSRGSLFCPTFTYRLEGIHDIHAIYTAWDTLVDKHPILRTTFVATHDNEVPFVQAIHKHRDTASRANGTADSVTTTRQLYAGLKVINANSGNLLKVSLHHALYDAVSLNLLMQEMAAILDNKRSKQLETGLNSFLSISVSEKSREQQQQYWKRYLDGVQCSSVQAKYAGRRIEVFDPVVFELHDKDEATLRQHGISIQALFFAVYAQLYANAQGAPSDVVIGIYLANRSHSEDLSRLVAPTVNVLPLRVATGFKNLTSVARQVQQDLQAISNPENSATSLWDIQRWTNVTIDTFVNFIKLPHADDDGALCEGPIRIKNLDDEREFRKRAEIHEEEDRDFHIPSELSGSGVESAYPPTLDVEATVRNGKLAVGVFGYEDRVKLDQANEIIDDVRRQLEEYFA</sequence>
<dbReference type="GO" id="GO:0031177">
    <property type="term" value="F:phosphopantetheine binding"/>
    <property type="evidence" value="ECO:0007669"/>
    <property type="project" value="InterPro"/>
</dbReference>
<keyword evidence="2" id="KW-0596">Phosphopantetheine</keyword>
<dbReference type="FunFam" id="3.30.300.30:FF:000033">
    <property type="entry name" value="Nonribosomal siderophore peptide synthase SidC"/>
    <property type="match status" value="1"/>
</dbReference>
<dbReference type="SUPFAM" id="SSF56801">
    <property type="entry name" value="Acetyl-CoA synthetase-like"/>
    <property type="match status" value="3"/>
</dbReference>
<comment type="caution">
    <text evidence="8">The sequence shown here is derived from an EMBL/GenBank/DDBJ whole genome shotgun (WGS) entry which is preliminary data.</text>
</comment>
<dbReference type="Pfam" id="PF00550">
    <property type="entry name" value="PP-binding"/>
    <property type="match status" value="5"/>
</dbReference>
<dbReference type="PANTHER" id="PTHR45527">
    <property type="entry name" value="NONRIBOSOMAL PEPTIDE SYNTHETASE"/>
    <property type="match status" value="1"/>
</dbReference>
<dbReference type="SUPFAM" id="SSF47336">
    <property type="entry name" value="ACP-like"/>
    <property type="match status" value="5"/>
</dbReference>
<comment type="similarity">
    <text evidence="5">Belongs to the NRP synthetase family.</text>
</comment>
<dbReference type="InterPro" id="IPR042099">
    <property type="entry name" value="ANL_N_sf"/>
</dbReference>
<feature type="domain" description="Carrier" evidence="7">
    <location>
        <begin position="3226"/>
        <end position="3303"/>
    </location>
</feature>
<reference evidence="8" key="1">
    <citation type="journal article" date="2020" name="Stud. Mycol.">
        <title>101 Dothideomycetes genomes: a test case for predicting lifestyles and emergence of pathogens.</title>
        <authorList>
            <person name="Haridas S."/>
            <person name="Albert R."/>
            <person name="Binder M."/>
            <person name="Bloem J."/>
            <person name="Labutti K."/>
            <person name="Salamov A."/>
            <person name="Andreopoulos B."/>
            <person name="Baker S."/>
            <person name="Barry K."/>
            <person name="Bills G."/>
            <person name="Bluhm B."/>
            <person name="Cannon C."/>
            <person name="Castanera R."/>
            <person name="Culley D."/>
            <person name="Daum C."/>
            <person name="Ezra D."/>
            <person name="Gonzalez J."/>
            <person name="Henrissat B."/>
            <person name="Kuo A."/>
            <person name="Liang C."/>
            <person name="Lipzen A."/>
            <person name="Lutzoni F."/>
            <person name="Magnuson J."/>
            <person name="Mondo S."/>
            <person name="Nolan M."/>
            <person name="Ohm R."/>
            <person name="Pangilinan J."/>
            <person name="Park H.-J."/>
            <person name="Ramirez L."/>
            <person name="Alfaro M."/>
            <person name="Sun H."/>
            <person name="Tritt A."/>
            <person name="Yoshinaga Y."/>
            <person name="Zwiers L.-H."/>
            <person name="Turgeon B."/>
            <person name="Goodwin S."/>
            <person name="Spatafora J."/>
            <person name="Crous P."/>
            <person name="Grigoriev I."/>
        </authorList>
    </citation>
    <scope>NUCLEOTIDE SEQUENCE</scope>
    <source>
        <strain evidence="8">CBS 260.36</strain>
    </source>
</reference>
<name>A0A9P4MNI4_9PEZI</name>
<dbReference type="Pfam" id="PF00501">
    <property type="entry name" value="AMP-binding"/>
    <property type="match status" value="3"/>
</dbReference>
<evidence type="ECO:0000313" key="9">
    <source>
        <dbReference type="Proteomes" id="UP000799439"/>
    </source>
</evidence>
<comment type="pathway">
    <text evidence="1">Siderophore biosynthesis.</text>
</comment>
<dbReference type="PROSITE" id="PS00455">
    <property type="entry name" value="AMP_BINDING"/>
    <property type="match status" value="2"/>
</dbReference>
<dbReference type="Gene3D" id="1.10.1200.10">
    <property type="entry name" value="ACP-like"/>
    <property type="match status" value="5"/>
</dbReference>
<accession>A0A9P4MNI4</accession>
<dbReference type="FunFam" id="3.30.300.30:FF:000015">
    <property type="entry name" value="Nonribosomal peptide synthase SidD"/>
    <property type="match status" value="1"/>
</dbReference>
<dbReference type="SMART" id="SM00823">
    <property type="entry name" value="PKS_PP"/>
    <property type="match status" value="5"/>
</dbReference>
<dbReference type="FunFam" id="3.40.50.12780:FF:000024">
    <property type="entry name" value="Nonribosomal siderophore peptide synthase SidC"/>
    <property type="match status" value="2"/>
</dbReference>
<evidence type="ECO:0000256" key="1">
    <source>
        <dbReference type="ARBA" id="ARBA00004924"/>
    </source>
</evidence>
<dbReference type="Pfam" id="PF00668">
    <property type="entry name" value="Condensation"/>
    <property type="match status" value="6"/>
</dbReference>
<dbReference type="GO" id="GO:0010106">
    <property type="term" value="P:cellular response to iron ion starvation"/>
    <property type="evidence" value="ECO:0007669"/>
    <property type="project" value="UniProtKB-ARBA"/>
</dbReference>
<proteinExistence type="inferred from homology"/>
<dbReference type="Gene3D" id="3.30.559.30">
    <property type="entry name" value="Nonribosomal peptide synthetase, condensation domain"/>
    <property type="match status" value="6"/>
</dbReference>
<dbReference type="GO" id="GO:0031169">
    <property type="term" value="P:ferrichrome biosynthetic process"/>
    <property type="evidence" value="ECO:0007669"/>
    <property type="project" value="UniProtKB-ARBA"/>
</dbReference>
<dbReference type="Proteomes" id="UP000799439">
    <property type="component" value="Unassembled WGS sequence"/>
</dbReference>
<dbReference type="OrthoDB" id="416786at2759"/>
<dbReference type="GO" id="GO:0016874">
    <property type="term" value="F:ligase activity"/>
    <property type="evidence" value="ECO:0007669"/>
    <property type="project" value="UniProtKB-KW"/>
</dbReference>
<evidence type="ECO:0000256" key="6">
    <source>
        <dbReference type="SAM" id="MobiDB-lite"/>
    </source>
</evidence>
<gene>
    <name evidence="8" type="ORF">K461DRAFT_253858</name>
</gene>
<feature type="domain" description="Carrier" evidence="7">
    <location>
        <begin position="2152"/>
        <end position="2225"/>
    </location>
</feature>
<dbReference type="InterPro" id="IPR020806">
    <property type="entry name" value="PKS_PP-bd"/>
</dbReference>
<dbReference type="InterPro" id="IPR000873">
    <property type="entry name" value="AMP-dep_synth/lig_dom"/>
</dbReference>
<keyword evidence="3" id="KW-0597">Phosphoprotein</keyword>